<name>A0AAW2YJD9_9EUKA</name>
<protein>
    <recommendedName>
        <fullName evidence="3 8">Replication factor C subunit 1</fullName>
    </recommendedName>
</protein>
<dbReference type="GO" id="GO:0006281">
    <property type="term" value="P:DNA repair"/>
    <property type="evidence" value="ECO:0007669"/>
    <property type="project" value="InterPro"/>
</dbReference>
<dbReference type="PROSITE" id="PS50172">
    <property type="entry name" value="BRCT"/>
    <property type="match status" value="1"/>
</dbReference>
<dbReference type="GO" id="GO:0005663">
    <property type="term" value="C:DNA replication factor C complex"/>
    <property type="evidence" value="ECO:0007669"/>
    <property type="project" value="InterPro"/>
</dbReference>
<dbReference type="CDD" id="cd00009">
    <property type="entry name" value="AAA"/>
    <property type="match status" value="1"/>
</dbReference>
<organism evidence="11 12">
    <name type="scientific">Acrasis kona</name>
    <dbReference type="NCBI Taxonomy" id="1008807"/>
    <lineage>
        <taxon>Eukaryota</taxon>
        <taxon>Discoba</taxon>
        <taxon>Heterolobosea</taxon>
        <taxon>Tetramitia</taxon>
        <taxon>Eutetramitia</taxon>
        <taxon>Acrasidae</taxon>
        <taxon>Acrasis</taxon>
    </lineage>
</organism>
<accession>A0AAW2YJD9</accession>
<evidence type="ECO:0000256" key="8">
    <source>
        <dbReference type="PIRNR" id="PIRNR036578"/>
    </source>
</evidence>
<reference evidence="11 12" key="1">
    <citation type="submission" date="2024-03" db="EMBL/GenBank/DDBJ databases">
        <title>The Acrasis kona genome and developmental transcriptomes reveal deep origins of eukaryotic multicellular pathways.</title>
        <authorList>
            <person name="Sheikh S."/>
            <person name="Fu C.-J."/>
            <person name="Brown M.W."/>
            <person name="Baldauf S.L."/>
        </authorList>
    </citation>
    <scope>NUCLEOTIDE SEQUENCE [LARGE SCALE GENOMIC DNA]</scope>
    <source>
        <strain evidence="11 12">ATCC MYA-3509</strain>
    </source>
</reference>
<evidence type="ECO:0000256" key="3">
    <source>
        <dbReference type="ARBA" id="ARBA00020401"/>
    </source>
</evidence>
<dbReference type="InterPro" id="IPR027417">
    <property type="entry name" value="P-loop_NTPase"/>
</dbReference>
<dbReference type="PANTHER" id="PTHR23389">
    <property type="entry name" value="CHROMOSOME TRANSMISSION FIDELITY FACTOR 18"/>
    <property type="match status" value="1"/>
</dbReference>
<feature type="region of interest" description="Disordered" evidence="9">
    <location>
        <begin position="944"/>
        <end position="964"/>
    </location>
</feature>
<dbReference type="Pfam" id="PF00004">
    <property type="entry name" value="AAA"/>
    <property type="match status" value="1"/>
</dbReference>
<evidence type="ECO:0000256" key="6">
    <source>
        <dbReference type="ARBA" id="ARBA00022840"/>
    </source>
</evidence>
<dbReference type="Gene3D" id="1.20.272.10">
    <property type="match status" value="1"/>
</dbReference>
<dbReference type="InterPro" id="IPR036420">
    <property type="entry name" value="BRCT_dom_sf"/>
</dbReference>
<evidence type="ECO:0000256" key="2">
    <source>
        <dbReference type="ARBA" id="ARBA00006116"/>
    </source>
</evidence>
<sequence length="1032" mass="116099">MPPKPKKSTTPGIMSWLIKKPKEGDSSKTTPKTPEKEEEDVSQRTRSKTTSPAKPKSPAKSPLRTTLSPAKSPSKTSSSAPISRKRKVEESSEEEPEEKKPEPKRRKLELTKKSPTPTKKPTKKSIKQESSDSDSESEVELPAKRMRTRSRIVDDSESEEDITTKKQKKVTPKKEAFKQDEDEDIVVKTTNKRKTPEKDTVKKNASNDQPKTPEKKTIATKKEDAMDEDDIEVVEVKSPKKTPEKNKTPEKKIVFEDTESEQEMISSPKRKTPEKKTTTKKESTKKEEKEEEAKPKKRPFFNKQAHAVREVALNPGSKEIPVGKPNCLKGMVFVITGNLDSLSRPEMDDLIKQYGGLIRTAVSSKTTYLVLGADPAASKLETAKKHKTKKTDEDGVLKLIRDSAPQQPKVNQPSPQKQPVVDTKELIEQLSKQSPEKKAASKTNALKPAHISQAVNNQLWVDQFAPTKSSEILGNTTQVKELREWLTNWQSKYEASTKTDAKQKKSDQFKRAVMISGVPGIGKTTSSKVVAKECGFDDVIEMNASDARNKKSLREHVQDLTDNTSLKEFFTVDKKKMKSNRTVLIMDEVDGMSGGDRGGVAELISMIKNTKIPIICICNDRSKQSLKTLLTYTLELKFTRPNKDTISKRLMEICRKMKMSIDQQAVTLLVESLHNDIRSVVNNLQLLNSQHENKKIDYMTAKSENIQKSDSQTSIFGVTQDLLQKTTYDVKDALDLYHFDSMLVPLFIAENYISITPSHVERNSQQHIDTLSKASESISLGDTISKKIFKDQNWNLMPDVAYSGVARPSMLMRGKREALRGAYDHYYSFPSSLSKGSTTTKNYNVLRGVQKSSVYTSSLSNNDMLDYLPLLRDSMMAPLIDDKKEGIQDAIEAMDEYGVTRDDLEAIDELCTFKGKLGEERFKSVDTVVKTAFTRSFNARHKAINKGKMSKKAQEENHDGLNEDEIQIVAEDQVDKEDEVAKELALKSAIKNMKNFEIKQKKAEAPKKRAAAKPKKEATKKKATSKKISLKK</sequence>
<dbReference type="Pfam" id="PF00533">
    <property type="entry name" value="BRCT"/>
    <property type="match status" value="1"/>
</dbReference>
<dbReference type="Gene3D" id="3.40.50.10190">
    <property type="entry name" value="BRCT domain"/>
    <property type="match status" value="1"/>
</dbReference>
<dbReference type="SMART" id="SM00292">
    <property type="entry name" value="BRCT"/>
    <property type="match status" value="1"/>
</dbReference>
<dbReference type="InterPro" id="IPR047854">
    <property type="entry name" value="RFC_lid"/>
</dbReference>
<dbReference type="PIRSF" id="PIRSF036578">
    <property type="entry name" value="RFC1"/>
    <property type="match status" value="1"/>
</dbReference>
<dbReference type="SMART" id="SM00382">
    <property type="entry name" value="AAA"/>
    <property type="match status" value="1"/>
</dbReference>
<dbReference type="GO" id="GO:0006260">
    <property type="term" value="P:DNA replication"/>
    <property type="evidence" value="ECO:0007669"/>
    <property type="project" value="UniProtKB-KW"/>
</dbReference>
<feature type="compositionally biased region" description="Basic and acidic residues" evidence="9">
    <location>
        <begin position="211"/>
        <end position="224"/>
    </location>
</feature>
<evidence type="ECO:0000259" key="10">
    <source>
        <dbReference type="PROSITE" id="PS50172"/>
    </source>
</evidence>
<evidence type="ECO:0000256" key="7">
    <source>
        <dbReference type="ARBA" id="ARBA00023242"/>
    </source>
</evidence>
<dbReference type="Gene3D" id="3.40.50.300">
    <property type="entry name" value="P-loop containing nucleotide triphosphate hydrolases"/>
    <property type="match status" value="1"/>
</dbReference>
<evidence type="ECO:0000313" key="11">
    <source>
        <dbReference type="EMBL" id="KAL0477498.1"/>
    </source>
</evidence>
<dbReference type="Proteomes" id="UP001431209">
    <property type="component" value="Unassembled WGS sequence"/>
</dbReference>
<dbReference type="FunFam" id="3.40.50.300:FF:000395">
    <property type="entry name" value="Replication factor C subunit 1"/>
    <property type="match status" value="1"/>
</dbReference>
<keyword evidence="7 8" id="KW-0539">Nucleus</keyword>
<dbReference type="SUPFAM" id="SSF48019">
    <property type="entry name" value="post-AAA+ oligomerization domain-like"/>
    <property type="match status" value="1"/>
</dbReference>
<dbReference type="InterPro" id="IPR008921">
    <property type="entry name" value="DNA_pol3_clamp-load_cplx_C"/>
</dbReference>
<dbReference type="InterPro" id="IPR003593">
    <property type="entry name" value="AAA+_ATPase"/>
</dbReference>
<dbReference type="GO" id="GO:0003677">
    <property type="term" value="F:DNA binding"/>
    <property type="evidence" value="ECO:0007669"/>
    <property type="project" value="InterPro"/>
</dbReference>
<dbReference type="AlphaFoldDB" id="A0AAW2YJD9"/>
<keyword evidence="5 8" id="KW-0547">Nucleotide-binding</keyword>
<dbReference type="Gene3D" id="1.10.8.60">
    <property type="match status" value="1"/>
</dbReference>
<keyword evidence="4 8" id="KW-0235">DNA replication</keyword>
<dbReference type="PANTHER" id="PTHR23389:SF6">
    <property type="entry name" value="REPLICATION FACTOR C SUBUNIT 1"/>
    <property type="match status" value="1"/>
</dbReference>
<dbReference type="GO" id="GO:0005524">
    <property type="term" value="F:ATP binding"/>
    <property type="evidence" value="ECO:0007669"/>
    <property type="project" value="UniProtKB-UniRule"/>
</dbReference>
<dbReference type="InterPro" id="IPR013725">
    <property type="entry name" value="DNA_replication_fac_RFC1_C"/>
</dbReference>
<feature type="region of interest" description="Disordered" evidence="9">
    <location>
        <begin position="999"/>
        <end position="1032"/>
    </location>
</feature>
<feature type="compositionally biased region" description="Basic residues" evidence="9">
    <location>
        <begin position="1008"/>
        <end position="1032"/>
    </location>
</feature>
<keyword evidence="6 8" id="KW-0067">ATP-binding</keyword>
<comment type="similarity">
    <text evidence="2 8">Belongs to the activator 1 large subunit family.</text>
</comment>
<feature type="domain" description="BRCT" evidence="10">
    <location>
        <begin position="323"/>
        <end position="401"/>
    </location>
</feature>
<dbReference type="GO" id="GO:0003689">
    <property type="term" value="F:DNA clamp loader activity"/>
    <property type="evidence" value="ECO:0007669"/>
    <property type="project" value="UniProtKB-UniRule"/>
</dbReference>
<dbReference type="FunFam" id="3.40.50.10190:FF:000001">
    <property type="entry name" value="Replication factor C subunit 1"/>
    <property type="match status" value="1"/>
</dbReference>
<dbReference type="InterPro" id="IPR012178">
    <property type="entry name" value="RFC1"/>
</dbReference>
<keyword evidence="12" id="KW-1185">Reference proteome</keyword>
<evidence type="ECO:0000256" key="1">
    <source>
        <dbReference type="ARBA" id="ARBA00004123"/>
    </source>
</evidence>
<dbReference type="GO" id="GO:0016887">
    <property type="term" value="F:ATP hydrolysis activity"/>
    <property type="evidence" value="ECO:0007669"/>
    <property type="project" value="InterPro"/>
</dbReference>
<comment type="caution">
    <text evidence="11">The sequence shown here is derived from an EMBL/GenBank/DDBJ whole genome shotgun (WGS) entry which is preliminary data.</text>
</comment>
<evidence type="ECO:0000256" key="9">
    <source>
        <dbReference type="SAM" id="MobiDB-lite"/>
    </source>
</evidence>
<evidence type="ECO:0000313" key="12">
    <source>
        <dbReference type="Proteomes" id="UP001431209"/>
    </source>
</evidence>
<dbReference type="Pfam" id="PF08519">
    <property type="entry name" value="RFC1"/>
    <property type="match status" value="1"/>
</dbReference>
<dbReference type="Pfam" id="PF25361">
    <property type="entry name" value="AAA_lid_RFC1"/>
    <property type="match status" value="1"/>
</dbReference>
<gene>
    <name evidence="11" type="ORF">AKO1_010874</name>
</gene>
<feature type="compositionally biased region" description="Basic and acidic residues" evidence="9">
    <location>
        <begin position="234"/>
        <end position="255"/>
    </location>
</feature>
<evidence type="ECO:0000256" key="5">
    <source>
        <dbReference type="ARBA" id="ARBA00022741"/>
    </source>
</evidence>
<proteinExistence type="inferred from homology"/>
<feature type="compositionally biased region" description="Low complexity" evidence="9">
    <location>
        <begin position="48"/>
        <end position="82"/>
    </location>
</feature>
<feature type="compositionally biased region" description="Basic and acidic residues" evidence="9">
    <location>
        <begin position="274"/>
        <end position="294"/>
    </location>
</feature>
<dbReference type="CDD" id="cd18140">
    <property type="entry name" value="HLD_clamp_RFC"/>
    <property type="match status" value="1"/>
</dbReference>
<comment type="subcellular location">
    <subcellularLocation>
        <location evidence="1 8">Nucleus</location>
    </subcellularLocation>
</comment>
<evidence type="ECO:0000256" key="4">
    <source>
        <dbReference type="ARBA" id="ARBA00022705"/>
    </source>
</evidence>
<dbReference type="EMBL" id="JAOPGA020000191">
    <property type="protein sequence ID" value="KAL0477498.1"/>
    <property type="molecule type" value="Genomic_DNA"/>
</dbReference>
<dbReference type="SUPFAM" id="SSF52540">
    <property type="entry name" value="P-loop containing nucleoside triphosphate hydrolases"/>
    <property type="match status" value="1"/>
</dbReference>
<dbReference type="GO" id="GO:0005634">
    <property type="term" value="C:nucleus"/>
    <property type="evidence" value="ECO:0007669"/>
    <property type="project" value="UniProtKB-SubCell"/>
</dbReference>
<dbReference type="InterPro" id="IPR001357">
    <property type="entry name" value="BRCT_dom"/>
</dbReference>
<dbReference type="SUPFAM" id="SSF52113">
    <property type="entry name" value="BRCT domain"/>
    <property type="match status" value="1"/>
</dbReference>
<dbReference type="InterPro" id="IPR003959">
    <property type="entry name" value="ATPase_AAA_core"/>
</dbReference>
<feature type="compositionally biased region" description="Basic and acidic residues" evidence="9">
    <location>
        <begin position="952"/>
        <end position="961"/>
    </location>
</feature>
<feature type="region of interest" description="Disordered" evidence="9">
    <location>
        <begin position="1"/>
        <end position="304"/>
    </location>
</feature>